<comment type="caution">
    <text evidence="10">The sequence shown here is derived from an EMBL/GenBank/DDBJ whole genome shotgun (WGS) entry which is preliminary data.</text>
</comment>
<dbReference type="NCBIfam" id="NF012161">
    <property type="entry name" value="bla_class_D_main"/>
    <property type="match status" value="1"/>
</dbReference>
<evidence type="ECO:0000256" key="6">
    <source>
        <dbReference type="ARBA" id="ARBA00023251"/>
    </source>
</evidence>
<dbReference type="RefSeq" id="WP_262684521.1">
    <property type="nucleotide sequence ID" value="NZ_JAOQIO010000038.1"/>
</dbReference>
<feature type="domain" description="Penicillin-binding protein transpeptidase" evidence="9">
    <location>
        <begin position="57"/>
        <end position="237"/>
    </location>
</feature>
<sequence length="261" mass="30169">MDTNLKQEEADQGNKPQTEPLDISNMQVDKYFPHNKGTFVMRDMLTNQTFIHNEERARKPQPPESTFKIVNALIGLQVGVVQDEYEVKRWDGVKRSRGEWNKDHTLGSAMRASAVWYYQAMARDIGKERMQEWLNKLNYGNKDISAGIDTFWLNSSLQISPLEEMEFLSRLVQEKLPFDNKHMKTVKRMLIQEEGDNYTLFGKTGTRNNPPAGWFVGFVESNYHTYVFAANIDGQGTVAPQKIKDLATDILKEYRIIEPNK</sequence>
<dbReference type="EC" id="3.5.2.6" evidence="3 7"/>
<evidence type="ECO:0000256" key="7">
    <source>
        <dbReference type="RuleBase" id="RU361140"/>
    </source>
</evidence>
<comment type="catalytic activity">
    <reaction evidence="1 7">
        <text>a beta-lactam + H2O = a substituted beta-amino acid</text>
        <dbReference type="Rhea" id="RHEA:20401"/>
        <dbReference type="ChEBI" id="CHEBI:15377"/>
        <dbReference type="ChEBI" id="CHEBI:35627"/>
        <dbReference type="ChEBI" id="CHEBI:140347"/>
        <dbReference type="EC" id="3.5.2.6"/>
    </reaction>
</comment>
<keyword evidence="5 7" id="KW-0378">Hydrolase</keyword>
<accession>A0ABT2UEM2</accession>
<dbReference type="Pfam" id="PF00905">
    <property type="entry name" value="Transpeptidase"/>
    <property type="match status" value="1"/>
</dbReference>
<dbReference type="SUPFAM" id="SSF56601">
    <property type="entry name" value="beta-lactamase/transpeptidase-like"/>
    <property type="match status" value="1"/>
</dbReference>
<dbReference type="Gene3D" id="3.40.710.10">
    <property type="entry name" value="DD-peptidase/beta-lactamase superfamily"/>
    <property type="match status" value="1"/>
</dbReference>
<evidence type="ECO:0000256" key="5">
    <source>
        <dbReference type="ARBA" id="ARBA00022801"/>
    </source>
</evidence>
<comment type="similarity">
    <text evidence="2 7">Belongs to the class-D beta-lactamase family.</text>
</comment>
<dbReference type="GO" id="GO:0008800">
    <property type="term" value="F:beta-lactamase activity"/>
    <property type="evidence" value="ECO:0007669"/>
    <property type="project" value="UniProtKB-EC"/>
</dbReference>
<evidence type="ECO:0000313" key="10">
    <source>
        <dbReference type="EMBL" id="MCU6793098.1"/>
    </source>
</evidence>
<dbReference type="InterPro" id="IPR002137">
    <property type="entry name" value="Beta-lactam_class-D_AS"/>
</dbReference>
<reference evidence="10 11" key="1">
    <citation type="submission" date="2022-09" db="EMBL/GenBank/DDBJ databases">
        <authorList>
            <person name="Han X.L."/>
            <person name="Wang Q."/>
            <person name="Lu T."/>
        </authorList>
    </citation>
    <scope>NUCLEOTIDE SEQUENCE [LARGE SCALE GENOMIC DNA]</scope>
    <source>
        <strain evidence="10 11">WQ 127069</strain>
    </source>
</reference>
<evidence type="ECO:0000256" key="1">
    <source>
        <dbReference type="ARBA" id="ARBA00001526"/>
    </source>
</evidence>
<keyword evidence="11" id="KW-1185">Reference proteome</keyword>
<dbReference type="Proteomes" id="UP001652445">
    <property type="component" value="Unassembled WGS sequence"/>
</dbReference>
<evidence type="ECO:0000256" key="2">
    <source>
        <dbReference type="ARBA" id="ARBA00007898"/>
    </source>
</evidence>
<evidence type="ECO:0000259" key="9">
    <source>
        <dbReference type="Pfam" id="PF00905"/>
    </source>
</evidence>
<evidence type="ECO:0000256" key="8">
    <source>
        <dbReference type="SAM" id="MobiDB-lite"/>
    </source>
</evidence>
<evidence type="ECO:0000313" key="11">
    <source>
        <dbReference type="Proteomes" id="UP001652445"/>
    </source>
</evidence>
<organism evidence="10 11">
    <name type="scientific">Paenibacillus baimaensis</name>
    <dbReference type="NCBI Taxonomy" id="2982185"/>
    <lineage>
        <taxon>Bacteria</taxon>
        <taxon>Bacillati</taxon>
        <taxon>Bacillota</taxon>
        <taxon>Bacilli</taxon>
        <taxon>Bacillales</taxon>
        <taxon>Paenibacillaceae</taxon>
        <taxon>Paenibacillus</taxon>
    </lineage>
</organism>
<keyword evidence="6 7" id="KW-0046">Antibiotic resistance</keyword>
<gene>
    <name evidence="10" type="primary">blaOXA</name>
    <name evidence="10" type="ORF">OB236_13320</name>
</gene>
<dbReference type="PANTHER" id="PTHR30627">
    <property type="entry name" value="PEPTIDOGLYCAN D,D-TRANSPEPTIDASE"/>
    <property type="match status" value="1"/>
</dbReference>
<dbReference type="EMBL" id="JAOQIO010000038">
    <property type="protein sequence ID" value="MCU6793098.1"/>
    <property type="molecule type" value="Genomic_DNA"/>
</dbReference>
<dbReference type="InterPro" id="IPR012338">
    <property type="entry name" value="Beta-lactam/transpept-like"/>
</dbReference>
<protein>
    <recommendedName>
        <fullName evidence="3 7">Beta-lactamase</fullName>
        <ecNumber evidence="3 7">3.5.2.6</ecNumber>
    </recommendedName>
</protein>
<name>A0ABT2UEM2_9BACL</name>
<evidence type="ECO:0000256" key="4">
    <source>
        <dbReference type="ARBA" id="ARBA00022729"/>
    </source>
</evidence>
<keyword evidence="4" id="KW-0732">Signal</keyword>
<dbReference type="InterPro" id="IPR050515">
    <property type="entry name" value="Beta-lactam/transpept"/>
</dbReference>
<dbReference type="PROSITE" id="PS00337">
    <property type="entry name" value="BETA_LACTAMASE_D"/>
    <property type="match status" value="1"/>
</dbReference>
<evidence type="ECO:0000256" key="3">
    <source>
        <dbReference type="ARBA" id="ARBA00012865"/>
    </source>
</evidence>
<proteinExistence type="inferred from homology"/>
<dbReference type="PANTHER" id="PTHR30627:SF6">
    <property type="entry name" value="BETA-LACTAMASE YBXI-RELATED"/>
    <property type="match status" value="1"/>
</dbReference>
<dbReference type="InterPro" id="IPR001460">
    <property type="entry name" value="PCN-bd_Tpept"/>
</dbReference>
<feature type="region of interest" description="Disordered" evidence="8">
    <location>
        <begin position="1"/>
        <end position="24"/>
    </location>
</feature>